<comment type="caution">
    <text evidence="2">The sequence shown here is derived from an EMBL/GenBank/DDBJ whole genome shotgun (WGS) entry which is preliminary data.</text>
</comment>
<reference evidence="2 3" key="1">
    <citation type="submission" date="2015-12" db="EMBL/GenBank/DDBJ databases">
        <title>Draft genome sequence of the thermoanaerobe Thermotalea metallivorans, an isolate from the runoff channel of the Great Artesian Basin, Australia.</title>
        <authorList>
            <person name="Patel B.K."/>
        </authorList>
    </citation>
    <scope>NUCLEOTIDE SEQUENCE [LARGE SCALE GENOMIC DNA]</scope>
    <source>
        <strain evidence="2 3">B2-1</strain>
    </source>
</reference>
<evidence type="ECO:0000313" key="2">
    <source>
        <dbReference type="EMBL" id="KXG74152.1"/>
    </source>
</evidence>
<dbReference type="AlphaFoldDB" id="A0A140L0S7"/>
<feature type="region of interest" description="Disordered" evidence="1">
    <location>
        <begin position="81"/>
        <end position="100"/>
    </location>
</feature>
<evidence type="ECO:0000313" key="3">
    <source>
        <dbReference type="Proteomes" id="UP000070456"/>
    </source>
</evidence>
<dbReference type="EMBL" id="LOEE01000062">
    <property type="protein sequence ID" value="KXG74152.1"/>
    <property type="molecule type" value="Genomic_DNA"/>
</dbReference>
<accession>A0A140L0S7</accession>
<keyword evidence="3" id="KW-1185">Reference proteome</keyword>
<evidence type="ECO:0000256" key="1">
    <source>
        <dbReference type="SAM" id="MobiDB-lite"/>
    </source>
</evidence>
<feature type="compositionally biased region" description="Basic and acidic residues" evidence="1">
    <location>
        <begin position="89"/>
        <end position="100"/>
    </location>
</feature>
<gene>
    <name evidence="2" type="ORF">AN619_25710</name>
</gene>
<name>A0A140L0S7_9FIRM</name>
<protein>
    <submittedName>
        <fullName evidence="2">Uncharacterized protein</fullName>
    </submittedName>
</protein>
<organism evidence="2 3">
    <name type="scientific">Thermotalea metallivorans</name>
    <dbReference type="NCBI Taxonomy" id="520762"/>
    <lineage>
        <taxon>Bacteria</taxon>
        <taxon>Bacillati</taxon>
        <taxon>Bacillota</taxon>
        <taxon>Clostridia</taxon>
        <taxon>Peptostreptococcales</taxon>
        <taxon>Thermotaleaceae</taxon>
        <taxon>Thermotalea</taxon>
    </lineage>
</organism>
<sequence>MVHLSGVFLAVRQVFFLHRTLVRIPEKKIYDGAVDLKNSMEKNIEETKSSIERGLKDKKEEIREVVGKIRNLRKTAKEDAAACTEITPEEAKTASKEKSE</sequence>
<proteinExistence type="predicted"/>
<dbReference type="Proteomes" id="UP000070456">
    <property type="component" value="Unassembled WGS sequence"/>
</dbReference>